<accession>A0ABW0YLK4</accession>
<sequence>MVYVGGVLIVGVSLMFLGTAGNEKEDASQPAYSESQPAEEAFKGEDKKEPGSISKYEELYENQLRESLEAITGVSDVTIMVNLDATENKVIEKNRTIRQQITDETDREGGKRKVEDGSSEEQVVIIRQGDQEEPLIVKTEKPEVRGVLVVAQGVENMKVKEWVVEAVTRVLDVPPHRVSVLPKKMKEEDE</sequence>
<dbReference type="NCBIfam" id="TIGR02830">
    <property type="entry name" value="spore_III_AG"/>
    <property type="match status" value="1"/>
</dbReference>
<feature type="region of interest" description="Disordered" evidence="1">
    <location>
        <begin position="25"/>
        <end position="51"/>
    </location>
</feature>
<dbReference type="Proteomes" id="UP001596142">
    <property type="component" value="Unassembled WGS sequence"/>
</dbReference>
<comment type="caution">
    <text evidence="2">The sequence shown here is derived from an EMBL/GenBank/DDBJ whole genome shotgun (WGS) entry which is preliminary data.</text>
</comment>
<name>A0ABW0YLK4_9BACI</name>
<proteinExistence type="predicted"/>
<evidence type="ECO:0000313" key="3">
    <source>
        <dbReference type="Proteomes" id="UP001596142"/>
    </source>
</evidence>
<reference evidence="3" key="1">
    <citation type="journal article" date="2019" name="Int. J. Syst. Evol. Microbiol.">
        <title>The Global Catalogue of Microorganisms (GCM) 10K type strain sequencing project: providing services to taxonomists for standard genome sequencing and annotation.</title>
        <authorList>
            <consortium name="The Broad Institute Genomics Platform"/>
            <consortium name="The Broad Institute Genome Sequencing Center for Infectious Disease"/>
            <person name="Wu L."/>
            <person name="Ma J."/>
        </authorList>
    </citation>
    <scope>NUCLEOTIDE SEQUENCE [LARGE SCALE GENOMIC DNA]</scope>
    <source>
        <strain evidence="3">CECT 7184</strain>
    </source>
</reference>
<organism evidence="2 3">
    <name type="scientific">Thalassorhabdus alkalitolerans</name>
    <dbReference type="NCBI Taxonomy" id="2282697"/>
    <lineage>
        <taxon>Bacteria</taxon>
        <taxon>Bacillati</taxon>
        <taxon>Bacillota</taxon>
        <taxon>Bacilli</taxon>
        <taxon>Bacillales</taxon>
        <taxon>Bacillaceae</taxon>
        <taxon>Thalassorhabdus</taxon>
    </lineage>
</organism>
<dbReference type="EMBL" id="JBHSOZ010000005">
    <property type="protein sequence ID" value="MFC5713320.1"/>
    <property type="molecule type" value="Genomic_DNA"/>
</dbReference>
<feature type="compositionally biased region" description="Basic and acidic residues" evidence="1">
    <location>
        <begin position="40"/>
        <end position="51"/>
    </location>
</feature>
<evidence type="ECO:0000313" key="2">
    <source>
        <dbReference type="EMBL" id="MFC5713320.1"/>
    </source>
</evidence>
<dbReference type="InterPro" id="IPR014195">
    <property type="entry name" value="Spore_III_AG"/>
</dbReference>
<evidence type="ECO:0000256" key="1">
    <source>
        <dbReference type="SAM" id="MobiDB-lite"/>
    </source>
</evidence>
<gene>
    <name evidence="2" type="primary">spoIIIAG</name>
    <name evidence="2" type="ORF">ACFPU1_11030</name>
</gene>
<dbReference type="RefSeq" id="WP_083465414.1">
    <property type="nucleotide sequence ID" value="NZ_JBHSPG010000009.1"/>
</dbReference>
<protein>
    <submittedName>
        <fullName evidence="2">Stage III sporulation protein AG</fullName>
    </submittedName>
</protein>
<keyword evidence="3" id="KW-1185">Reference proteome</keyword>